<feature type="compositionally biased region" description="Low complexity" evidence="1">
    <location>
        <begin position="187"/>
        <end position="201"/>
    </location>
</feature>
<evidence type="ECO:0000313" key="2">
    <source>
        <dbReference type="EMBL" id="RDH46029.1"/>
    </source>
</evidence>
<dbReference type="AlphaFoldDB" id="A0A4P9VT37"/>
<accession>A0A4P9VT37</accession>
<evidence type="ECO:0000256" key="1">
    <source>
        <dbReference type="SAM" id="MobiDB-lite"/>
    </source>
</evidence>
<feature type="region of interest" description="Disordered" evidence="1">
    <location>
        <begin position="164"/>
        <end position="201"/>
    </location>
</feature>
<dbReference type="InterPro" id="IPR009576">
    <property type="entry name" value="Biofilm_formation_YgiB"/>
</dbReference>
<comment type="caution">
    <text evidence="2">The sequence shown here is derived from an EMBL/GenBank/DDBJ whole genome shotgun (WGS) entry which is preliminary data.</text>
</comment>
<protein>
    <submittedName>
        <fullName evidence="2">DUF1190 domain-containing protein</fullName>
    </submittedName>
</protein>
<dbReference type="EMBL" id="NDXW01000001">
    <property type="protein sequence ID" value="RDH46029.1"/>
    <property type="molecule type" value="Genomic_DNA"/>
</dbReference>
<dbReference type="Pfam" id="PF06693">
    <property type="entry name" value="DUF1190"/>
    <property type="match status" value="1"/>
</dbReference>
<evidence type="ECO:0000313" key="3">
    <source>
        <dbReference type="Proteomes" id="UP000257039"/>
    </source>
</evidence>
<name>A0A4P9VT37_9GAMM</name>
<sequence length="201" mass="22504">MKRTRFINLEVMRKVTTFGSIGLGTSLLVGCSDQPNAVVYRSLDECKSANPSYESQCEFAYQKALKSLYKTAPQYASLADCEYEFGYGQCIQHSKSDNWIPLMAGFVLAKALDNDRDIDFRYSRPLITSYSPYSDIRDHWMTTDGRTYGSRYNKSVYVSKDSFKKEPPKVTRTISRGGFGSKAKATSSWSSRSSSSGGWGG</sequence>
<organism evidence="2 3">
    <name type="scientific">Zooshikella ganghwensis</name>
    <dbReference type="NCBI Taxonomy" id="202772"/>
    <lineage>
        <taxon>Bacteria</taxon>
        <taxon>Pseudomonadati</taxon>
        <taxon>Pseudomonadota</taxon>
        <taxon>Gammaproteobacteria</taxon>
        <taxon>Oceanospirillales</taxon>
        <taxon>Zooshikellaceae</taxon>
        <taxon>Zooshikella</taxon>
    </lineage>
</organism>
<reference evidence="2 3" key="1">
    <citation type="submission" date="2017-04" db="EMBL/GenBank/DDBJ databases">
        <title>Draft genome sequence of Zooshikella ganghwensis VG4 isolated from Red Sea sediments.</title>
        <authorList>
            <person name="Rehman Z."/>
            <person name="Alam I."/>
            <person name="Kamau A."/>
            <person name="Bajic V."/>
            <person name="Leiknes T."/>
        </authorList>
    </citation>
    <scope>NUCLEOTIDE SEQUENCE [LARGE SCALE GENOMIC DNA]</scope>
    <source>
        <strain evidence="2 3">VG4</strain>
    </source>
</reference>
<gene>
    <name evidence="2" type="ORF">B9G39_22670</name>
</gene>
<proteinExistence type="predicted"/>
<dbReference type="PROSITE" id="PS51257">
    <property type="entry name" value="PROKAR_LIPOPROTEIN"/>
    <property type="match status" value="1"/>
</dbReference>
<keyword evidence="3" id="KW-1185">Reference proteome</keyword>
<dbReference type="RefSeq" id="WP_094788860.1">
    <property type="nucleotide sequence ID" value="NZ_NDXW01000001.1"/>
</dbReference>
<dbReference type="Proteomes" id="UP000257039">
    <property type="component" value="Unassembled WGS sequence"/>
</dbReference>